<evidence type="ECO:0000256" key="3">
    <source>
        <dbReference type="SAM" id="Phobius"/>
    </source>
</evidence>
<feature type="transmembrane region" description="Helical" evidence="3">
    <location>
        <begin position="51"/>
        <end position="71"/>
    </location>
</feature>
<dbReference type="EC" id="2.7.7.65" evidence="1"/>
<evidence type="ECO:0000313" key="6">
    <source>
        <dbReference type="Proteomes" id="UP001156691"/>
    </source>
</evidence>
<comment type="catalytic activity">
    <reaction evidence="2">
        <text>2 GTP = 3',3'-c-di-GMP + 2 diphosphate</text>
        <dbReference type="Rhea" id="RHEA:24898"/>
        <dbReference type="ChEBI" id="CHEBI:33019"/>
        <dbReference type="ChEBI" id="CHEBI:37565"/>
        <dbReference type="ChEBI" id="CHEBI:58805"/>
        <dbReference type="EC" id="2.7.7.65"/>
    </reaction>
</comment>
<dbReference type="PANTHER" id="PTHR45138:SF9">
    <property type="entry name" value="DIGUANYLATE CYCLASE DGCM-RELATED"/>
    <property type="match status" value="1"/>
</dbReference>
<feature type="domain" description="GGDEF" evidence="4">
    <location>
        <begin position="117"/>
        <end position="249"/>
    </location>
</feature>
<evidence type="ECO:0000256" key="1">
    <source>
        <dbReference type="ARBA" id="ARBA00012528"/>
    </source>
</evidence>
<name>A0ABQ5WAH5_9HYPH</name>
<dbReference type="SUPFAM" id="SSF55073">
    <property type="entry name" value="Nucleotide cyclase"/>
    <property type="match status" value="1"/>
</dbReference>
<organism evidence="5 6">
    <name type="scientific">Devosia nitrariae</name>
    <dbReference type="NCBI Taxonomy" id="2071872"/>
    <lineage>
        <taxon>Bacteria</taxon>
        <taxon>Pseudomonadati</taxon>
        <taxon>Pseudomonadota</taxon>
        <taxon>Alphaproteobacteria</taxon>
        <taxon>Hyphomicrobiales</taxon>
        <taxon>Devosiaceae</taxon>
        <taxon>Devosia</taxon>
    </lineage>
</organism>
<dbReference type="InterPro" id="IPR050469">
    <property type="entry name" value="Diguanylate_Cyclase"/>
</dbReference>
<dbReference type="NCBIfam" id="TIGR00254">
    <property type="entry name" value="GGDEF"/>
    <property type="match status" value="1"/>
</dbReference>
<gene>
    <name evidence="5" type="ORF">GCM10010862_40680</name>
</gene>
<evidence type="ECO:0000256" key="2">
    <source>
        <dbReference type="ARBA" id="ARBA00034247"/>
    </source>
</evidence>
<dbReference type="CDD" id="cd01949">
    <property type="entry name" value="GGDEF"/>
    <property type="match status" value="1"/>
</dbReference>
<dbReference type="SMART" id="SM00267">
    <property type="entry name" value="GGDEF"/>
    <property type="match status" value="1"/>
</dbReference>
<comment type="caution">
    <text evidence="5">The sequence shown here is derived from an EMBL/GenBank/DDBJ whole genome shotgun (WGS) entry which is preliminary data.</text>
</comment>
<dbReference type="Gene3D" id="3.30.70.270">
    <property type="match status" value="1"/>
</dbReference>
<sequence>MIEINSRLPPAAWIRIRRFTGLLTMASVAVSVLITNFILEVFSNGLNVPGLASAVIMPIVLGGPMMFYLSLRHEQLRHANRQLRVIAETDWLTACLNRGAFTAKVEADLADPAQAGRTGALLMVDADDFKRVNDRFGHQRGDEALCLIAEAIRLSVRQSDLVGRLGGEEFGIYLSEADHAVVDQVAERIRRAVSAVVFAPGEVLCPLSVSIGGISFAKPATYEDIYRLADERLYMAKSNGRDCIALTQAA</sequence>
<reference evidence="6" key="1">
    <citation type="journal article" date="2019" name="Int. J. Syst. Evol. Microbiol.">
        <title>The Global Catalogue of Microorganisms (GCM) 10K type strain sequencing project: providing services to taxonomists for standard genome sequencing and annotation.</title>
        <authorList>
            <consortium name="The Broad Institute Genomics Platform"/>
            <consortium name="The Broad Institute Genome Sequencing Center for Infectious Disease"/>
            <person name="Wu L."/>
            <person name="Ma J."/>
        </authorList>
    </citation>
    <scope>NUCLEOTIDE SEQUENCE [LARGE SCALE GENOMIC DNA]</scope>
    <source>
        <strain evidence="6">NBRC 112416</strain>
    </source>
</reference>
<dbReference type="PANTHER" id="PTHR45138">
    <property type="entry name" value="REGULATORY COMPONENTS OF SENSORY TRANSDUCTION SYSTEM"/>
    <property type="match status" value="1"/>
</dbReference>
<keyword evidence="3" id="KW-1133">Transmembrane helix</keyword>
<feature type="transmembrane region" description="Helical" evidence="3">
    <location>
        <begin position="21"/>
        <end position="39"/>
    </location>
</feature>
<keyword evidence="3" id="KW-0812">Transmembrane</keyword>
<dbReference type="PROSITE" id="PS50887">
    <property type="entry name" value="GGDEF"/>
    <property type="match status" value="1"/>
</dbReference>
<dbReference type="Pfam" id="PF00990">
    <property type="entry name" value="GGDEF"/>
    <property type="match status" value="1"/>
</dbReference>
<dbReference type="RefSeq" id="WP_284342210.1">
    <property type="nucleotide sequence ID" value="NZ_BSNS01000022.1"/>
</dbReference>
<evidence type="ECO:0000313" key="5">
    <source>
        <dbReference type="EMBL" id="GLQ56809.1"/>
    </source>
</evidence>
<keyword evidence="3" id="KW-0472">Membrane</keyword>
<proteinExistence type="predicted"/>
<dbReference type="InterPro" id="IPR043128">
    <property type="entry name" value="Rev_trsase/Diguanyl_cyclase"/>
</dbReference>
<protein>
    <recommendedName>
        <fullName evidence="1">diguanylate cyclase</fullName>
        <ecNumber evidence="1">2.7.7.65</ecNumber>
    </recommendedName>
</protein>
<dbReference type="InterPro" id="IPR029787">
    <property type="entry name" value="Nucleotide_cyclase"/>
</dbReference>
<dbReference type="Proteomes" id="UP001156691">
    <property type="component" value="Unassembled WGS sequence"/>
</dbReference>
<keyword evidence="6" id="KW-1185">Reference proteome</keyword>
<dbReference type="EMBL" id="BSNS01000022">
    <property type="protein sequence ID" value="GLQ56809.1"/>
    <property type="molecule type" value="Genomic_DNA"/>
</dbReference>
<accession>A0ABQ5WAH5</accession>
<dbReference type="InterPro" id="IPR000160">
    <property type="entry name" value="GGDEF_dom"/>
</dbReference>
<evidence type="ECO:0000259" key="4">
    <source>
        <dbReference type="PROSITE" id="PS50887"/>
    </source>
</evidence>